<feature type="domain" description="DUF2062" evidence="2">
    <location>
        <begin position="37"/>
        <end position="176"/>
    </location>
</feature>
<evidence type="ECO:0000259" key="2">
    <source>
        <dbReference type="Pfam" id="PF09835"/>
    </source>
</evidence>
<organism evidence="3 4">
    <name type="scientific">Thermanaerosceptrum fracticalcis</name>
    <dbReference type="NCBI Taxonomy" id="1712410"/>
    <lineage>
        <taxon>Bacteria</taxon>
        <taxon>Bacillati</taxon>
        <taxon>Bacillota</taxon>
        <taxon>Clostridia</taxon>
        <taxon>Eubacteriales</taxon>
        <taxon>Peptococcaceae</taxon>
        <taxon>Thermanaerosceptrum</taxon>
    </lineage>
</organism>
<dbReference type="Proteomes" id="UP000515847">
    <property type="component" value="Chromosome"/>
</dbReference>
<keyword evidence="1" id="KW-0472">Membrane</keyword>
<dbReference type="Pfam" id="PF09835">
    <property type="entry name" value="DUF2062"/>
    <property type="match status" value="1"/>
</dbReference>
<dbReference type="PANTHER" id="PTHR40547">
    <property type="entry name" value="SLL0298 PROTEIN"/>
    <property type="match status" value="1"/>
</dbReference>
<proteinExistence type="predicted"/>
<sequence>MSVIGGRQSESGCRQSVVRQSYNDWVKRMYKNVNFRRWLKYKYLTFMRIKDHPKNIAVGTALGIAFDVLPTFGTGVVIAYFLAAVIKVNRLAALISAVVFKLAIPFFVFINIKTGQLVMKSPVKGPSPELVESWHRGISWTHLGASFLVGSAINAVVLAVLAYFVTYQFILWRRSRVANRQQ</sequence>
<dbReference type="AlphaFoldDB" id="A0A7G6E4R9"/>
<accession>A0A7G6E4R9</accession>
<dbReference type="PANTHER" id="PTHR40547:SF1">
    <property type="entry name" value="SLL0298 PROTEIN"/>
    <property type="match status" value="1"/>
</dbReference>
<feature type="transmembrane region" description="Helical" evidence="1">
    <location>
        <begin position="91"/>
        <end position="112"/>
    </location>
</feature>
<feature type="transmembrane region" description="Helical" evidence="1">
    <location>
        <begin position="147"/>
        <end position="172"/>
    </location>
</feature>
<gene>
    <name evidence="3" type="ORF">BR63_12605</name>
</gene>
<evidence type="ECO:0000256" key="1">
    <source>
        <dbReference type="SAM" id="Phobius"/>
    </source>
</evidence>
<keyword evidence="1" id="KW-0812">Transmembrane</keyword>
<evidence type="ECO:0000313" key="4">
    <source>
        <dbReference type="Proteomes" id="UP000515847"/>
    </source>
</evidence>
<reference evidence="3 4" key="1">
    <citation type="journal article" date="2019" name="Front. Microbiol.">
        <title>Thermoanaerosceptrum fracticalcis gen. nov. sp. nov., a Novel Fumarate-Fermenting Microorganism From a Deep Fractured Carbonate Aquifer of the US Great Basin.</title>
        <authorList>
            <person name="Hamilton-Brehm S.D."/>
            <person name="Stewart L.E."/>
            <person name="Zavarin M."/>
            <person name="Caldwell M."/>
            <person name="Lawson P.A."/>
            <person name="Onstott T.C."/>
            <person name="Grzymski J."/>
            <person name="Neveux I."/>
            <person name="Lollar B.S."/>
            <person name="Russell C.E."/>
            <person name="Moser D.P."/>
        </authorList>
    </citation>
    <scope>NUCLEOTIDE SEQUENCE [LARGE SCALE GENOMIC DNA]</scope>
    <source>
        <strain evidence="3 4">DRI-13</strain>
    </source>
</reference>
<dbReference type="EMBL" id="CP045798">
    <property type="protein sequence ID" value="QNB47073.1"/>
    <property type="molecule type" value="Genomic_DNA"/>
</dbReference>
<keyword evidence="4" id="KW-1185">Reference proteome</keyword>
<dbReference type="InterPro" id="IPR018639">
    <property type="entry name" value="DUF2062"/>
</dbReference>
<evidence type="ECO:0000313" key="3">
    <source>
        <dbReference type="EMBL" id="QNB47073.1"/>
    </source>
</evidence>
<dbReference type="KEGG" id="tfr:BR63_12605"/>
<feature type="transmembrane region" description="Helical" evidence="1">
    <location>
        <begin position="56"/>
        <end position="84"/>
    </location>
</feature>
<protein>
    <submittedName>
        <fullName evidence="3">DUF2062 domain-containing protein</fullName>
    </submittedName>
</protein>
<keyword evidence="1" id="KW-1133">Transmembrane helix</keyword>
<name>A0A7G6E4R9_THEFR</name>